<dbReference type="InterPro" id="IPR013295">
    <property type="entry name" value="MAL"/>
</dbReference>
<dbReference type="GO" id="GO:0042552">
    <property type="term" value="P:myelination"/>
    <property type="evidence" value="ECO:0007669"/>
    <property type="project" value="TreeGrafter"/>
</dbReference>
<evidence type="ECO:0000313" key="8">
    <source>
        <dbReference type="Ensembl" id="ENSPMGP00000026562.1"/>
    </source>
</evidence>
<organism evidence="8 9">
    <name type="scientific">Periophthalmus magnuspinnatus</name>
    <dbReference type="NCBI Taxonomy" id="409849"/>
    <lineage>
        <taxon>Eukaryota</taxon>
        <taxon>Metazoa</taxon>
        <taxon>Chordata</taxon>
        <taxon>Craniata</taxon>
        <taxon>Vertebrata</taxon>
        <taxon>Euteleostomi</taxon>
        <taxon>Actinopterygii</taxon>
        <taxon>Neopterygii</taxon>
        <taxon>Teleostei</taxon>
        <taxon>Neoteleostei</taxon>
        <taxon>Acanthomorphata</taxon>
        <taxon>Gobiaria</taxon>
        <taxon>Gobiiformes</taxon>
        <taxon>Gobioidei</taxon>
        <taxon>Gobiidae</taxon>
        <taxon>Oxudercinae</taxon>
        <taxon>Periophthalmus</taxon>
    </lineage>
</organism>
<dbReference type="AlphaFoldDB" id="A0A3B4BA11"/>
<feature type="transmembrane region" description="Helical" evidence="6">
    <location>
        <begin position="99"/>
        <end position="125"/>
    </location>
</feature>
<evidence type="ECO:0000313" key="9">
    <source>
        <dbReference type="Proteomes" id="UP000261520"/>
    </source>
</evidence>
<reference evidence="8" key="2">
    <citation type="submission" date="2025-09" db="UniProtKB">
        <authorList>
            <consortium name="Ensembl"/>
        </authorList>
    </citation>
    <scope>IDENTIFICATION</scope>
</reference>
<keyword evidence="4 5" id="KW-0472">Membrane</keyword>
<dbReference type="Pfam" id="PF01284">
    <property type="entry name" value="MARVEL"/>
    <property type="match status" value="1"/>
</dbReference>
<evidence type="ECO:0000256" key="6">
    <source>
        <dbReference type="SAM" id="Phobius"/>
    </source>
</evidence>
<accession>A0A3B4BA11</accession>
<dbReference type="PANTHER" id="PTHR22776:SF10">
    <property type="entry name" value="CKLF-LIKE MARVEL TRANSMEMBRANE DOMAIN-CONTAINING PROTEIN 8"/>
    <property type="match status" value="1"/>
</dbReference>
<dbReference type="GO" id="GO:0019911">
    <property type="term" value="F:structural constituent of myelin sheath"/>
    <property type="evidence" value="ECO:0007669"/>
    <property type="project" value="TreeGrafter"/>
</dbReference>
<keyword evidence="9" id="KW-1185">Reference proteome</keyword>
<dbReference type="PROSITE" id="PS51225">
    <property type="entry name" value="MARVEL"/>
    <property type="match status" value="1"/>
</dbReference>
<keyword evidence="2 5" id="KW-0812">Transmembrane</keyword>
<sequence>MDGAAVGSTWRSPVPPQNSISTLAFNQPVIMTPKGLLLIAEIVSLFGLLVWILIGGTDYFHLLAICWVMFVAILCWIVTLSLFIMYLTAVPARAPHIPWTTVSLCINASATGLYLIAAVVNTAAVNETTRGRHNFKCWSASACFAFLTTLSYACSSYLSYQDWRSPQEAAVNS</sequence>
<evidence type="ECO:0000256" key="1">
    <source>
        <dbReference type="ARBA" id="ARBA00004141"/>
    </source>
</evidence>
<dbReference type="InterPro" id="IPR008253">
    <property type="entry name" value="Marvel"/>
</dbReference>
<keyword evidence="3 6" id="KW-1133">Transmembrane helix</keyword>
<dbReference type="PANTHER" id="PTHR22776">
    <property type="entry name" value="MARVEL-CONTAINING POTENTIAL LIPID RAFT-ASSOCIATED PROTEIN"/>
    <property type="match status" value="1"/>
</dbReference>
<evidence type="ECO:0000256" key="2">
    <source>
        <dbReference type="ARBA" id="ARBA00022692"/>
    </source>
</evidence>
<reference evidence="8" key="1">
    <citation type="submission" date="2025-08" db="UniProtKB">
        <authorList>
            <consortium name="Ensembl"/>
        </authorList>
    </citation>
    <scope>IDENTIFICATION</scope>
</reference>
<feature type="transmembrane region" description="Helical" evidence="6">
    <location>
        <begin position="62"/>
        <end position="87"/>
    </location>
</feature>
<protein>
    <recommendedName>
        <fullName evidence="7">MARVEL domain-containing protein</fullName>
    </recommendedName>
</protein>
<dbReference type="Ensembl" id="ENSPMGT00000028286.1">
    <property type="protein sequence ID" value="ENSPMGP00000026562.1"/>
    <property type="gene ID" value="ENSPMGG00000021423.1"/>
</dbReference>
<evidence type="ECO:0000256" key="4">
    <source>
        <dbReference type="ARBA" id="ARBA00023136"/>
    </source>
</evidence>
<feature type="transmembrane region" description="Helical" evidence="6">
    <location>
        <begin position="137"/>
        <end position="158"/>
    </location>
</feature>
<comment type="subcellular location">
    <subcellularLocation>
        <location evidence="1">Membrane</location>
        <topology evidence="1">Multi-pass membrane protein</topology>
    </subcellularLocation>
</comment>
<dbReference type="InterPro" id="IPR050578">
    <property type="entry name" value="MARVEL-CKLF_proteins"/>
</dbReference>
<evidence type="ECO:0000259" key="7">
    <source>
        <dbReference type="PROSITE" id="PS51225"/>
    </source>
</evidence>
<evidence type="ECO:0000256" key="5">
    <source>
        <dbReference type="PROSITE-ProRule" id="PRU00581"/>
    </source>
</evidence>
<dbReference type="PRINTS" id="PR01884">
    <property type="entry name" value="MALPROTEIN"/>
</dbReference>
<feature type="domain" description="MARVEL" evidence="7">
    <location>
        <begin position="31"/>
        <end position="164"/>
    </location>
</feature>
<dbReference type="STRING" id="409849.ENSPMGP00000026562"/>
<dbReference type="GO" id="GO:0016020">
    <property type="term" value="C:membrane"/>
    <property type="evidence" value="ECO:0007669"/>
    <property type="project" value="UniProtKB-SubCell"/>
</dbReference>
<evidence type="ECO:0000256" key="3">
    <source>
        <dbReference type="ARBA" id="ARBA00022989"/>
    </source>
</evidence>
<feature type="transmembrane region" description="Helical" evidence="6">
    <location>
        <begin position="35"/>
        <end position="55"/>
    </location>
</feature>
<name>A0A3B4BA11_9GOBI</name>
<dbReference type="Proteomes" id="UP000261520">
    <property type="component" value="Unplaced"/>
</dbReference>
<proteinExistence type="predicted"/>